<accession>A0ABR2V068</accession>
<evidence type="ECO:0000313" key="2">
    <source>
        <dbReference type="EMBL" id="KAK9420222.1"/>
    </source>
</evidence>
<dbReference type="Proteomes" id="UP001408356">
    <property type="component" value="Unassembled WGS sequence"/>
</dbReference>
<keyword evidence="3" id="KW-1185">Reference proteome</keyword>
<dbReference type="EMBL" id="JARVKF010000249">
    <property type="protein sequence ID" value="KAK9420222.1"/>
    <property type="molecule type" value="Genomic_DNA"/>
</dbReference>
<feature type="region of interest" description="Disordered" evidence="1">
    <location>
        <begin position="1"/>
        <end position="20"/>
    </location>
</feature>
<gene>
    <name evidence="2" type="ORF">SUNI508_14085</name>
</gene>
<name>A0ABR2V068_9PEZI</name>
<proteinExistence type="predicted"/>
<organism evidence="2 3">
    <name type="scientific">Seiridium unicorne</name>
    <dbReference type="NCBI Taxonomy" id="138068"/>
    <lineage>
        <taxon>Eukaryota</taxon>
        <taxon>Fungi</taxon>
        <taxon>Dikarya</taxon>
        <taxon>Ascomycota</taxon>
        <taxon>Pezizomycotina</taxon>
        <taxon>Sordariomycetes</taxon>
        <taxon>Xylariomycetidae</taxon>
        <taxon>Amphisphaeriales</taxon>
        <taxon>Sporocadaceae</taxon>
        <taxon>Seiridium</taxon>
    </lineage>
</organism>
<evidence type="ECO:0000256" key="1">
    <source>
        <dbReference type="SAM" id="MobiDB-lite"/>
    </source>
</evidence>
<evidence type="ECO:0000313" key="3">
    <source>
        <dbReference type="Proteomes" id="UP001408356"/>
    </source>
</evidence>
<protein>
    <submittedName>
        <fullName evidence="2">Uncharacterized protein</fullName>
    </submittedName>
</protein>
<reference evidence="2 3" key="1">
    <citation type="journal article" date="2024" name="J. Plant Pathol.">
        <title>Sequence and assembly of the genome of Seiridium unicorne, isolate CBS 538.82, causal agent of cypress canker disease.</title>
        <authorList>
            <person name="Scali E."/>
            <person name="Rocca G.D."/>
            <person name="Danti R."/>
            <person name="Garbelotto M."/>
            <person name="Barberini S."/>
            <person name="Baroncelli R."/>
            <person name="Emiliani G."/>
        </authorList>
    </citation>
    <scope>NUCLEOTIDE SEQUENCE [LARGE SCALE GENOMIC DNA]</scope>
    <source>
        <strain evidence="2 3">BM-138-508</strain>
    </source>
</reference>
<comment type="caution">
    <text evidence="2">The sequence shown here is derived from an EMBL/GenBank/DDBJ whole genome shotgun (WGS) entry which is preliminary data.</text>
</comment>
<sequence length="81" mass="9368">MHFLRLTPATKRKETRVTSRMFRPAATLRSANLTMGTRFRSAQPRMLLLSNQLVWLSALGPRVVRRPKTQSVRMVSSSRRD</sequence>